<dbReference type="PIRSF" id="PIRSF000521">
    <property type="entry name" value="Transaminase_4ab_Lys_Orn"/>
    <property type="match status" value="1"/>
</dbReference>
<keyword evidence="5" id="KW-1185">Reference proteome</keyword>
<organism evidence="4 5">
    <name type="scientific">Leucobacter chromiireducens subsp. solipictus</name>
    <dbReference type="NCBI Taxonomy" id="398235"/>
    <lineage>
        <taxon>Bacteria</taxon>
        <taxon>Bacillati</taxon>
        <taxon>Actinomycetota</taxon>
        <taxon>Actinomycetes</taxon>
        <taxon>Micrococcales</taxon>
        <taxon>Microbacteriaceae</taxon>
        <taxon>Leucobacter</taxon>
    </lineage>
</organism>
<keyword evidence="2 3" id="KW-0663">Pyridoxal phosphate</keyword>
<name>A0ABS1SH13_9MICO</name>
<dbReference type="PANTHER" id="PTHR11986">
    <property type="entry name" value="AMINOTRANSFERASE CLASS III"/>
    <property type="match status" value="1"/>
</dbReference>
<dbReference type="CDD" id="cd00610">
    <property type="entry name" value="OAT_like"/>
    <property type="match status" value="1"/>
</dbReference>
<reference evidence="4 5" key="1">
    <citation type="submission" date="2018-09" db="EMBL/GenBank/DDBJ databases">
        <title>Comparative genomics of Leucobacter spp.</title>
        <authorList>
            <person name="Reis A.C."/>
            <person name="Kolvenbach B.A."/>
            <person name="Corvini P.F.X."/>
            <person name="Nunes O.C."/>
        </authorList>
    </citation>
    <scope>NUCLEOTIDE SEQUENCE [LARGE SCALE GENOMIC DNA]</scope>
    <source>
        <strain evidence="4 5">TAN 31504</strain>
    </source>
</reference>
<dbReference type="Pfam" id="PF00202">
    <property type="entry name" value="Aminotran_3"/>
    <property type="match status" value="1"/>
</dbReference>
<dbReference type="InterPro" id="IPR005814">
    <property type="entry name" value="Aminotrans_3"/>
</dbReference>
<dbReference type="InterPro" id="IPR049704">
    <property type="entry name" value="Aminotrans_3_PPA_site"/>
</dbReference>
<evidence type="ECO:0000313" key="5">
    <source>
        <dbReference type="Proteomes" id="UP001645859"/>
    </source>
</evidence>
<dbReference type="GO" id="GO:0008483">
    <property type="term" value="F:transaminase activity"/>
    <property type="evidence" value="ECO:0007669"/>
    <property type="project" value="UniProtKB-KW"/>
</dbReference>
<evidence type="ECO:0000256" key="2">
    <source>
        <dbReference type="ARBA" id="ARBA00022898"/>
    </source>
</evidence>
<protein>
    <submittedName>
        <fullName evidence="4">Aspartate aminotransferase family protein</fullName>
    </submittedName>
</protein>
<dbReference type="EMBL" id="QYAC01000005">
    <property type="protein sequence ID" value="MBL3679872.1"/>
    <property type="molecule type" value="Genomic_DNA"/>
</dbReference>
<keyword evidence="4" id="KW-0032">Aminotransferase</keyword>
<accession>A0ABS1SH13</accession>
<gene>
    <name evidence="4" type="ORF">D3230_11335</name>
</gene>
<dbReference type="RefSeq" id="WP_202345137.1">
    <property type="nucleotide sequence ID" value="NZ_BAAAPI010000003.1"/>
</dbReference>
<dbReference type="InterPro" id="IPR050103">
    <property type="entry name" value="Class-III_PLP-dep_AT"/>
</dbReference>
<keyword evidence="4" id="KW-0808">Transferase</keyword>
<evidence type="ECO:0000256" key="1">
    <source>
        <dbReference type="ARBA" id="ARBA00001933"/>
    </source>
</evidence>
<evidence type="ECO:0000313" key="4">
    <source>
        <dbReference type="EMBL" id="MBL3679872.1"/>
    </source>
</evidence>
<proteinExistence type="inferred from homology"/>
<dbReference type="Gene3D" id="3.90.1150.10">
    <property type="entry name" value="Aspartate Aminotransferase, domain 1"/>
    <property type="match status" value="1"/>
</dbReference>
<dbReference type="InterPro" id="IPR015422">
    <property type="entry name" value="PyrdxlP-dep_Trfase_small"/>
</dbReference>
<comment type="caution">
    <text evidence="4">The sequence shown here is derived from an EMBL/GenBank/DDBJ whole genome shotgun (WGS) entry which is preliminary data.</text>
</comment>
<dbReference type="Proteomes" id="UP001645859">
    <property type="component" value="Unassembled WGS sequence"/>
</dbReference>
<dbReference type="SUPFAM" id="SSF53383">
    <property type="entry name" value="PLP-dependent transferases"/>
    <property type="match status" value="1"/>
</dbReference>
<evidence type="ECO:0000256" key="3">
    <source>
        <dbReference type="RuleBase" id="RU003560"/>
    </source>
</evidence>
<dbReference type="Gene3D" id="3.40.640.10">
    <property type="entry name" value="Type I PLP-dependent aspartate aminotransferase-like (Major domain)"/>
    <property type="match status" value="1"/>
</dbReference>
<dbReference type="InterPro" id="IPR015421">
    <property type="entry name" value="PyrdxlP-dep_Trfase_major"/>
</dbReference>
<comment type="similarity">
    <text evidence="3">Belongs to the class-III pyridoxal-phosphate-dependent aminotransferase family.</text>
</comment>
<comment type="cofactor">
    <cofactor evidence="1">
        <name>pyridoxal 5'-phosphate</name>
        <dbReference type="ChEBI" id="CHEBI:597326"/>
    </cofactor>
</comment>
<dbReference type="PROSITE" id="PS00600">
    <property type="entry name" value="AA_TRANSFER_CLASS_3"/>
    <property type="match status" value="1"/>
</dbReference>
<sequence length="433" mass="44746">MTAPHTLAARDAGAIAGNQKLRFFPLSVVSGQGSEVRDETGRTLLDLSAAWGANSLGHAHPRVVAAIQQAAANGAGASVLSAVQPAAVELAELLIGTFPGAGRGDRRVLFGHSGTDANSAALAAARAATGRDAVVAFRGGYHGGFGAAQAVSGVFVEAGVPGDPASVLLPYPAQESDLPELWRTLEDVLRTLDVAAVIVEPVQSDGGVIVPPDGFLAGLSTRTRRAGAVLIVDEVKVGLARTGQLHAFQRSGIAPDLVTLGKALGGGTPLSAVVGSADLLDRSPASALLTTAGNGVSTAAGHAVLETILSDDLASVARDRGNHLRGLLATAQRDTGEIADVRGLGLSLGIELQQDPAHSDRQADDRFTHRVIYRMWQLGVVNYLVRGNVIEWTPPLILTEHEAERAVDTLRTAIVEVRHGAVSDADIAPYLGW</sequence>
<dbReference type="InterPro" id="IPR015424">
    <property type="entry name" value="PyrdxlP-dep_Trfase"/>
</dbReference>